<dbReference type="Proteomes" id="UP000005408">
    <property type="component" value="Unassembled WGS sequence"/>
</dbReference>
<evidence type="ECO:0000256" key="5">
    <source>
        <dbReference type="PROSITE-ProRule" id="PRU00520"/>
    </source>
</evidence>
<dbReference type="Pfam" id="PF00708">
    <property type="entry name" value="Acylphosphatase"/>
    <property type="match status" value="1"/>
</dbReference>
<dbReference type="GO" id="GO:0003998">
    <property type="term" value="F:acylphosphatase activity"/>
    <property type="evidence" value="ECO:0007669"/>
    <property type="project" value="UniProtKB-EC"/>
</dbReference>
<name>A0A8W8IC35_MAGGI</name>
<sequence length="101" mass="11562">MAESELVSFDFEIFGIVQDVFFRKFTKKKAKSLGLVGWVRNTEQGTVTGIAQGPQDKVKVMKDWLEKEGSPESRVDRAEIKNERTISKLEFESFTVPDPDY</sequence>
<dbReference type="EC" id="3.6.1.7" evidence="2 5"/>
<dbReference type="SUPFAM" id="SSF54975">
    <property type="entry name" value="Acylphosphatase/BLUF domain-like"/>
    <property type="match status" value="1"/>
</dbReference>
<protein>
    <recommendedName>
        <fullName evidence="2 5">acylphosphatase</fullName>
        <ecNumber evidence="2 5">3.6.1.7</ecNumber>
    </recommendedName>
</protein>
<evidence type="ECO:0000313" key="8">
    <source>
        <dbReference type="EnsemblMetazoa" id="G13313.1:cds"/>
    </source>
</evidence>
<dbReference type="OrthoDB" id="7961613at2759"/>
<feature type="active site" evidence="5">
    <location>
        <position position="23"/>
    </location>
</feature>
<dbReference type="InterPro" id="IPR020456">
    <property type="entry name" value="Acylphosphatase"/>
</dbReference>
<comment type="similarity">
    <text evidence="1 6">Belongs to the acylphosphatase family.</text>
</comment>
<dbReference type="PANTHER" id="PTHR10029:SF3">
    <property type="entry name" value="ACYLPHOSPHATASE-RELATED"/>
    <property type="match status" value="1"/>
</dbReference>
<dbReference type="Gene3D" id="3.30.70.100">
    <property type="match status" value="1"/>
</dbReference>
<comment type="catalytic activity">
    <reaction evidence="4 5">
        <text>an acyl phosphate + H2O = a carboxylate + phosphate + H(+)</text>
        <dbReference type="Rhea" id="RHEA:14965"/>
        <dbReference type="ChEBI" id="CHEBI:15377"/>
        <dbReference type="ChEBI" id="CHEBI:15378"/>
        <dbReference type="ChEBI" id="CHEBI:29067"/>
        <dbReference type="ChEBI" id="CHEBI:43474"/>
        <dbReference type="ChEBI" id="CHEBI:59918"/>
        <dbReference type="EC" id="3.6.1.7"/>
    </reaction>
</comment>
<feature type="domain" description="Acylphosphatase-like" evidence="7">
    <location>
        <begin position="8"/>
        <end position="98"/>
    </location>
</feature>
<evidence type="ECO:0000256" key="6">
    <source>
        <dbReference type="RuleBase" id="RU004168"/>
    </source>
</evidence>
<dbReference type="AlphaFoldDB" id="A0A8W8IC35"/>
<dbReference type="InterPro" id="IPR036046">
    <property type="entry name" value="Acylphosphatase-like_dom_sf"/>
</dbReference>
<evidence type="ECO:0000259" key="7">
    <source>
        <dbReference type="PROSITE" id="PS51160"/>
    </source>
</evidence>
<accession>A0A8W8IC35</accession>
<dbReference type="PANTHER" id="PTHR10029">
    <property type="entry name" value="ACYLPHOSPHATASE"/>
    <property type="match status" value="1"/>
</dbReference>
<dbReference type="InterPro" id="IPR017968">
    <property type="entry name" value="Acylphosphatase_CS"/>
</dbReference>
<keyword evidence="3 5" id="KW-0378">Hydrolase</keyword>
<dbReference type="PROSITE" id="PS00151">
    <property type="entry name" value="ACYLPHOSPHATASE_2"/>
    <property type="match status" value="1"/>
</dbReference>
<dbReference type="FunFam" id="3.30.70.100:FF:000011">
    <property type="entry name" value="Acylphosphatase"/>
    <property type="match status" value="1"/>
</dbReference>
<dbReference type="PROSITE" id="PS51160">
    <property type="entry name" value="ACYLPHOSPHATASE_3"/>
    <property type="match status" value="1"/>
</dbReference>
<evidence type="ECO:0000313" key="9">
    <source>
        <dbReference type="Proteomes" id="UP000005408"/>
    </source>
</evidence>
<dbReference type="InterPro" id="IPR001792">
    <property type="entry name" value="Acylphosphatase-like_dom"/>
</dbReference>
<evidence type="ECO:0000256" key="4">
    <source>
        <dbReference type="ARBA" id="ARBA00047645"/>
    </source>
</evidence>
<dbReference type="EnsemblMetazoa" id="G13313.1">
    <property type="protein sequence ID" value="G13313.1:cds"/>
    <property type="gene ID" value="G13313"/>
</dbReference>
<evidence type="ECO:0000256" key="1">
    <source>
        <dbReference type="ARBA" id="ARBA00005614"/>
    </source>
</evidence>
<reference evidence="8" key="1">
    <citation type="submission" date="2022-08" db="UniProtKB">
        <authorList>
            <consortium name="EnsemblMetazoa"/>
        </authorList>
    </citation>
    <scope>IDENTIFICATION</scope>
    <source>
        <strain evidence="8">05x7-T-G4-1.051#20</strain>
    </source>
</reference>
<proteinExistence type="inferred from homology"/>
<feature type="active site" evidence="5">
    <location>
        <position position="41"/>
    </location>
</feature>
<organism evidence="8 9">
    <name type="scientific">Magallana gigas</name>
    <name type="common">Pacific oyster</name>
    <name type="synonym">Crassostrea gigas</name>
    <dbReference type="NCBI Taxonomy" id="29159"/>
    <lineage>
        <taxon>Eukaryota</taxon>
        <taxon>Metazoa</taxon>
        <taxon>Spiralia</taxon>
        <taxon>Lophotrochozoa</taxon>
        <taxon>Mollusca</taxon>
        <taxon>Bivalvia</taxon>
        <taxon>Autobranchia</taxon>
        <taxon>Pteriomorphia</taxon>
        <taxon>Ostreida</taxon>
        <taxon>Ostreoidea</taxon>
        <taxon>Ostreidae</taxon>
        <taxon>Magallana</taxon>
    </lineage>
</organism>
<evidence type="ECO:0000256" key="2">
    <source>
        <dbReference type="ARBA" id="ARBA00012150"/>
    </source>
</evidence>
<dbReference type="OMA" id="WSVDYEI"/>
<keyword evidence="9" id="KW-1185">Reference proteome</keyword>
<evidence type="ECO:0000256" key="3">
    <source>
        <dbReference type="ARBA" id="ARBA00022801"/>
    </source>
</evidence>
<dbReference type="PRINTS" id="PR00112">
    <property type="entry name" value="ACYLPHPHTASE"/>
</dbReference>